<dbReference type="InterPro" id="IPR006764">
    <property type="entry name" value="SAM_dep_MeTrfase_SAV2177_type"/>
</dbReference>
<dbReference type="Pfam" id="PF19462">
    <property type="entry name" value="DUF5999"/>
    <property type="match status" value="1"/>
</dbReference>
<feature type="compositionally biased region" description="Basic and acidic residues" evidence="1">
    <location>
        <begin position="268"/>
        <end position="281"/>
    </location>
</feature>
<dbReference type="Proteomes" id="UP000634660">
    <property type="component" value="Unassembled WGS sequence"/>
</dbReference>
<gene>
    <name evidence="3" type="ORF">CP968_32035</name>
    <name evidence="2" type="ORF">GCM10010371_67390</name>
</gene>
<sequence length="373" mass="41436">MYPLLFPRDLRPHWNAVQPPRVYSFLLGMVQNYECDREAARSLCRVAPWIRSAAIINHDFAVRSVLTSLALGVRQFLDLGCGLPTWRNVHEVDRRRQYTTVYVDRDPEVFAHARTYLEDSPSETAVYADLLAMEQLLACEAVRSAFDPGAPVAVLLHDVLPWCTDDAAVHQALAVLRAWMPAGSTLSITHLTDHWHRATMPDVERAYADHGLRIRPRSREAIAALFGDFVQQRRGLAAVGRWHSESRHARSPEENSAAFAGIAVKPGPSDRRLPAAERGRGGETAPITPLRPLRRAQPPRPPAPGLFPRFLMCQHQPACPPATAPDWEAAQPLAHHAEQAWSLLCNGVLLFEDTGALLPDGRIIAPHRPLATA</sequence>
<dbReference type="SUPFAM" id="SSF53335">
    <property type="entry name" value="S-adenosyl-L-methionine-dependent methyltransferases"/>
    <property type="match status" value="1"/>
</dbReference>
<dbReference type="Gene3D" id="3.40.50.150">
    <property type="entry name" value="Vaccinia Virus protein VP39"/>
    <property type="match status" value="1"/>
</dbReference>
<dbReference type="InterPro" id="IPR029063">
    <property type="entry name" value="SAM-dependent_MTases_sf"/>
</dbReference>
<evidence type="ECO:0008006" key="5">
    <source>
        <dbReference type="Google" id="ProtNLM"/>
    </source>
</evidence>
<dbReference type="Pfam" id="PF04672">
    <property type="entry name" value="Methyltransf_19"/>
    <property type="match status" value="1"/>
</dbReference>
<dbReference type="KEGG" id="ssub:CP968_32035"/>
<reference evidence="3 4" key="2">
    <citation type="submission" date="2017-09" db="EMBL/GenBank/DDBJ databases">
        <authorList>
            <person name="Lee N."/>
            <person name="Cho B.-K."/>
        </authorList>
    </citation>
    <scope>NUCLEOTIDE SEQUENCE [LARGE SCALE GENOMIC DNA]</scope>
    <source>
        <strain evidence="3 4">ATCC 27467</strain>
    </source>
</reference>
<dbReference type="InterPro" id="IPR046041">
    <property type="entry name" value="DUF5999"/>
</dbReference>
<proteinExistence type="predicted"/>
<feature type="region of interest" description="Disordered" evidence="1">
    <location>
        <begin position="247"/>
        <end position="305"/>
    </location>
</feature>
<evidence type="ECO:0000313" key="2">
    <source>
        <dbReference type="EMBL" id="GGZ98170.1"/>
    </source>
</evidence>
<organism evidence="3 4">
    <name type="scientific">Streptomyces subrutilus</name>
    <dbReference type="NCBI Taxonomy" id="36818"/>
    <lineage>
        <taxon>Bacteria</taxon>
        <taxon>Bacillati</taxon>
        <taxon>Actinomycetota</taxon>
        <taxon>Actinomycetes</taxon>
        <taxon>Kitasatosporales</taxon>
        <taxon>Streptomycetaceae</taxon>
        <taxon>Streptomyces</taxon>
    </lineage>
</organism>
<reference evidence="2" key="3">
    <citation type="submission" date="2020-09" db="EMBL/GenBank/DDBJ databases">
        <authorList>
            <person name="Sun Q."/>
            <person name="Ohkuma M."/>
        </authorList>
    </citation>
    <scope>NUCLEOTIDE SEQUENCE</scope>
    <source>
        <strain evidence="2">JCM 4834</strain>
    </source>
</reference>
<keyword evidence="4" id="KW-1185">Reference proteome</keyword>
<dbReference type="AlphaFoldDB" id="A0A5P2UZT4"/>
<accession>A0A5P2UZT4</accession>
<evidence type="ECO:0000313" key="4">
    <source>
        <dbReference type="Proteomes" id="UP000326831"/>
    </source>
</evidence>
<dbReference type="EMBL" id="BMVX01000047">
    <property type="protein sequence ID" value="GGZ98170.1"/>
    <property type="molecule type" value="Genomic_DNA"/>
</dbReference>
<dbReference type="OrthoDB" id="4323984at2"/>
<dbReference type="RefSeq" id="WP_150521300.1">
    <property type="nucleotide sequence ID" value="NZ_BMVX01000047.1"/>
</dbReference>
<protein>
    <recommendedName>
        <fullName evidence="5">S-adenosyl methyltransferase</fullName>
    </recommendedName>
</protein>
<dbReference type="EMBL" id="CP023701">
    <property type="protein sequence ID" value="QEU82287.1"/>
    <property type="molecule type" value="Genomic_DNA"/>
</dbReference>
<evidence type="ECO:0000313" key="3">
    <source>
        <dbReference type="EMBL" id="QEU82287.1"/>
    </source>
</evidence>
<evidence type="ECO:0000256" key="1">
    <source>
        <dbReference type="SAM" id="MobiDB-lite"/>
    </source>
</evidence>
<reference evidence="2" key="1">
    <citation type="journal article" date="2014" name="Int. J. Syst. Evol. Microbiol.">
        <title>Complete genome sequence of Corynebacterium casei LMG S-19264T (=DSM 44701T), isolated from a smear-ripened cheese.</title>
        <authorList>
            <consortium name="US DOE Joint Genome Institute (JGI-PGF)"/>
            <person name="Walter F."/>
            <person name="Albersmeier A."/>
            <person name="Kalinowski J."/>
            <person name="Ruckert C."/>
        </authorList>
    </citation>
    <scope>NUCLEOTIDE SEQUENCE</scope>
    <source>
        <strain evidence="2">JCM 4834</strain>
    </source>
</reference>
<dbReference type="Proteomes" id="UP000326831">
    <property type="component" value="Chromosome"/>
</dbReference>
<name>A0A5P2UZT4_9ACTN</name>